<dbReference type="Proteomes" id="UP000011820">
    <property type="component" value="Chromosome"/>
</dbReference>
<organism evidence="2 3">
    <name type="scientific">Candidatus Liberibacter asiaticus str. gxpsy</name>
    <dbReference type="NCBI Taxonomy" id="1174529"/>
    <lineage>
        <taxon>Bacteria</taxon>
        <taxon>Pseudomonadati</taxon>
        <taxon>Pseudomonadota</taxon>
        <taxon>Alphaproteobacteria</taxon>
        <taxon>Hyphomicrobiales</taxon>
        <taxon>Rhizobiaceae</taxon>
        <taxon>Liberibacter</taxon>
    </lineage>
</organism>
<dbReference type="GeneID" id="93076564"/>
<dbReference type="EMBL" id="CP004005">
    <property type="protein sequence ID" value="AGH16564.1"/>
    <property type="molecule type" value="Genomic_DNA"/>
</dbReference>
<reference evidence="2 3" key="1">
    <citation type="journal article" date="2013" name="Genome Announc.">
        <title>Complete Genome Sequence of a Chinese Strain of 'Candidatus Liberibacter asiaticus'.</title>
        <authorList>
            <person name="Lin H."/>
            <person name="Han C.S."/>
            <person name="Liu B."/>
            <person name="Lou B."/>
            <person name="Bai X."/>
            <person name="Deng C."/>
            <person name="Civerolo E.L."/>
            <person name="Gupta G."/>
        </authorList>
    </citation>
    <scope>NUCLEOTIDE SEQUENCE [LARGE SCALE GENOMIC DNA]</scope>
    <source>
        <strain evidence="3">gxpsy</strain>
    </source>
</reference>
<evidence type="ECO:0000313" key="2">
    <source>
        <dbReference type="EMBL" id="AGH16564.1"/>
    </source>
</evidence>
<keyword evidence="1" id="KW-1133">Transmembrane helix</keyword>
<keyword evidence="1" id="KW-0812">Transmembrane</keyword>
<keyword evidence="1" id="KW-0472">Membrane</keyword>
<evidence type="ECO:0000313" key="3">
    <source>
        <dbReference type="Proteomes" id="UP000011820"/>
    </source>
</evidence>
<name>A0ABM5NE34_LIBAS</name>
<keyword evidence="3" id="KW-1185">Reference proteome</keyword>
<feature type="transmembrane region" description="Helical" evidence="1">
    <location>
        <begin position="26"/>
        <end position="46"/>
    </location>
</feature>
<gene>
    <name evidence="2" type="ORF">WSI_00960</name>
</gene>
<accession>A0ABM5NE34</accession>
<dbReference type="RefSeq" id="WP_012778543.1">
    <property type="nucleotide sequence ID" value="NC_020549.1"/>
</dbReference>
<protein>
    <submittedName>
        <fullName evidence="2">Uncharacterized protein</fullName>
    </submittedName>
</protein>
<sequence>MGNSVNSTILKAEGSIVNIKWRDANVWLLFGVVMVYFSISFSSRIVDYVDQKHDLYHDYRR</sequence>
<proteinExistence type="predicted"/>
<evidence type="ECO:0000256" key="1">
    <source>
        <dbReference type="SAM" id="Phobius"/>
    </source>
</evidence>